<evidence type="ECO:0000313" key="2">
    <source>
        <dbReference type="EMBL" id="NHC14942.1"/>
    </source>
</evidence>
<evidence type="ECO:0008006" key="4">
    <source>
        <dbReference type="Google" id="ProtNLM"/>
    </source>
</evidence>
<feature type="compositionally biased region" description="Pro residues" evidence="1">
    <location>
        <begin position="153"/>
        <end position="168"/>
    </location>
</feature>
<evidence type="ECO:0000256" key="1">
    <source>
        <dbReference type="SAM" id="MobiDB-lite"/>
    </source>
</evidence>
<sequence length="538" mass="55241">MRSARLDRGRRGPALGAALAAGIAAAVVAGLLPAAATARAAAEPPADGYIAYEADGSLWAMPFRDDAQPTELLANVGGGTSVALSADGSTLAVAGPDGVHVATARTGSARTVLHVGVAAAALSPDGSRLYYARNAPPEPEPDYDDGSTAVPLPGRPAPPVPIPVLPPAPEEDEPETDELWSLDLATGNASRLPVQTGPVHDIEVSADAATLGLVVGGQGRWADSTRAALLTLDTGRTELVGGFDARDVTFDVNGGLVVSSGNPDAVQTVDGFDLFPLVTDLSLAQGTPEGIYATGGGEPEPEGSSAPEPGVRPSGPLQLWLKPTGGGEPVRALEELPHTASGFGLAFAIGHGPLPAPWTLRARVERVTLDVYGRLVLGQRALTSVGVDLATPGSSDGQVQVQERRPAGWTTVADVPLERGYATVELPLRETTVLRAVVAGVASKPRRVRVASAVFLSATRAGSDVRLRGSVRGPDGGRVLVQRRVGTRWTQVGTAAVRRGRFATSARFDAAGTWRVVRPATRTLDAGTSSAVRVSAVS</sequence>
<name>A0ABX0GZG7_9ACTN</name>
<dbReference type="InterPro" id="IPR011042">
    <property type="entry name" value="6-blade_b-propeller_TolB-like"/>
</dbReference>
<dbReference type="Pfam" id="PF07676">
    <property type="entry name" value="PD40"/>
    <property type="match status" value="1"/>
</dbReference>
<dbReference type="Proteomes" id="UP000800981">
    <property type="component" value="Unassembled WGS sequence"/>
</dbReference>
<dbReference type="Gene3D" id="2.120.10.30">
    <property type="entry name" value="TolB, C-terminal domain"/>
    <property type="match status" value="1"/>
</dbReference>
<evidence type="ECO:0000313" key="3">
    <source>
        <dbReference type="Proteomes" id="UP000800981"/>
    </source>
</evidence>
<proteinExistence type="predicted"/>
<dbReference type="SUPFAM" id="SSF82171">
    <property type="entry name" value="DPP6 N-terminal domain-like"/>
    <property type="match status" value="1"/>
</dbReference>
<protein>
    <recommendedName>
        <fullName evidence="4">WD40 repeat protein</fullName>
    </recommendedName>
</protein>
<feature type="region of interest" description="Disordered" evidence="1">
    <location>
        <begin position="131"/>
        <end position="177"/>
    </location>
</feature>
<feature type="region of interest" description="Disordered" evidence="1">
    <location>
        <begin position="288"/>
        <end position="315"/>
    </location>
</feature>
<organism evidence="2 3">
    <name type="scientific">Motilibacter deserti</name>
    <dbReference type="NCBI Taxonomy" id="2714956"/>
    <lineage>
        <taxon>Bacteria</taxon>
        <taxon>Bacillati</taxon>
        <taxon>Actinomycetota</taxon>
        <taxon>Actinomycetes</taxon>
        <taxon>Motilibacterales</taxon>
        <taxon>Motilibacteraceae</taxon>
        <taxon>Motilibacter</taxon>
    </lineage>
</organism>
<gene>
    <name evidence="2" type="ORF">G9H71_14230</name>
</gene>
<accession>A0ABX0GZG7</accession>
<dbReference type="InterPro" id="IPR011659">
    <property type="entry name" value="WD40"/>
</dbReference>
<keyword evidence="3" id="KW-1185">Reference proteome</keyword>
<dbReference type="EMBL" id="JAANNP010000013">
    <property type="protein sequence ID" value="NHC14942.1"/>
    <property type="molecule type" value="Genomic_DNA"/>
</dbReference>
<reference evidence="2 3" key="1">
    <citation type="submission" date="2020-03" db="EMBL/GenBank/DDBJ databases">
        <title>Two novel Motilibacter sp.</title>
        <authorList>
            <person name="Liu S."/>
        </authorList>
    </citation>
    <scope>NUCLEOTIDE SEQUENCE [LARGE SCALE GENOMIC DNA]</scope>
    <source>
        <strain evidence="2 3">E257</strain>
    </source>
</reference>
<comment type="caution">
    <text evidence="2">The sequence shown here is derived from an EMBL/GenBank/DDBJ whole genome shotgun (WGS) entry which is preliminary data.</text>
</comment>